<evidence type="ECO:0000313" key="2">
    <source>
        <dbReference type="Proteomes" id="UP000729402"/>
    </source>
</evidence>
<organism evidence="1 2">
    <name type="scientific">Zizania palustris</name>
    <name type="common">Northern wild rice</name>
    <dbReference type="NCBI Taxonomy" id="103762"/>
    <lineage>
        <taxon>Eukaryota</taxon>
        <taxon>Viridiplantae</taxon>
        <taxon>Streptophyta</taxon>
        <taxon>Embryophyta</taxon>
        <taxon>Tracheophyta</taxon>
        <taxon>Spermatophyta</taxon>
        <taxon>Magnoliopsida</taxon>
        <taxon>Liliopsida</taxon>
        <taxon>Poales</taxon>
        <taxon>Poaceae</taxon>
        <taxon>BOP clade</taxon>
        <taxon>Oryzoideae</taxon>
        <taxon>Oryzeae</taxon>
        <taxon>Zizaniinae</taxon>
        <taxon>Zizania</taxon>
    </lineage>
</organism>
<gene>
    <name evidence="1" type="ORF">GUJ93_ZPchr0003g18290</name>
</gene>
<reference evidence="1" key="2">
    <citation type="submission" date="2021-02" db="EMBL/GenBank/DDBJ databases">
        <authorList>
            <person name="Kimball J.A."/>
            <person name="Haas M.W."/>
            <person name="Macchietto M."/>
            <person name="Kono T."/>
            <person name="Duquette J."/>
            <person name="Shao M."/>
        </authorList>
    </citation>
    <scope>NUCLEOTIDE SEQUENCE</scope>
    <source>
        <tissue evidence="1">Fresh leaf tissue</tissue>
    </source>
</reference>
<protein>
    <submittedName>
        <fullName evidence="1">Uncharacterized protein</fullName>
    </submittedName>
</protein>
<dbReference type="EMBL" id="JAAALK010000286">
    <property type="protein sequence ID" value="KAG8063282.1"/>
    <property type="molecule type" value="Genomic_DNA"/>
</dbReference>
<comment type="caution">
    <text evidence="1">The sequence shown here is derived from an EMBL/GenBank/DDBJ whole genome shotgun (WGS) entry which is preliminary data.</text>
</comment>
<evidence type="ECO:0000313" key="1">
    <source>
        <dbReference type="EMBL" id="KAG8063282.1"/>
    </source>
</evidence>
<reference evidence="1" key="1">
    <citation type="journal article" date="2021" name="bioRxiv">
        <title>Whole Genome Assembly and Annotation of Northern Wild Rice, Zizania palustris L., Supports a Whole Genome Duplication in the Zizania Genus.</title>
        <authorList>
            <person name="Haas M."/>
            <person name="Kono T."/>
            <person name="Macchietto M."/>
            <person name="Millas R."/>
            <person name="McGilp L."/>
            <person name="Shao M."/>
            <person name="Duquette J."/>
            <person name="Hirsch C.N."/>
            <person name="Kimball J."/>
        </authorList>
    </citation>
    <scope>NUCLEOTIDE SEQUENCE</scope>
    <source>
        <tissue evidence="1">Fresh leaf tissue</tissue>
    </source>
</reference>
<proteinExistence type="predicted"/>
<dbReference type="AlphaFoldDB" id="A0A8J5S995"/>
<dbReference type="Proteomes" id="UP000729402">
    <property type="component" value="Unassembled WGS sequence"/>
</dbReference>
<sequence>MIRFRKKRFEISVLALLNAKPSTARIASVKQKKKLLTSGYRCLRRTFVQDSSERTSAFLYRRKRTQE</sequence>
<name>A0A8J5S995_ZIZPA</name>
<accession>A0A8J5S995</accession>
<keyword evidence="2" id="KW-1185">Reference proteome</keyword>